<dbReference type="SMART" id="SM00240">
    <property type="entry name" value="FHA"/>
    <property type="match status" value="1"/>
</dbReference>
<sequence>MPYLKIQLDNNVFQSREIIEAISIGRGEQNTNDLIIDDARCSRSHARIYMEGDQLILEDENSSYGTFVNDQRVDKKALQNNDVITIASQKIWYIEKELSPCQFVLDYRNPNLVDTNWMQVLKAIDVEFIVPTVADKITQAFTVLYEKINLLIKMGIVSNTFMNSIRSAASNAVKHGNQNHPQLCVFIRVTIVNNKLLVEIRDQGNGFEYTKELKKVKKSIEEHNKKNMGINEILKGADMVEWNLVGNQIKLWKNFSAQNTQLSHRDFEESVAVIRTKQNIHLI</sequence>
<dbReference type="Gene3D" id="2.60.200.20">
    <property type="match status" value="1"/>
</dbReference>
<feature type="domain" description="FHA" evidence="1">
    <location>
        <begin position="22"/>
        <end position="73"/>
    </location>
</feature>
<dbReference type="OrthoDB" id="1467655at2"/>
<dbReference type="EMBL" id="AP019860">
    <property type="protein sequence ID" value="BBM84835.1"/>
    <property type="molecule type" value="Genomic_DNA"/>
</dbReference>
<dbReference type="RefSeq" id="WP_151968964.1">
    <property type="nucleotide sequence ID" value="NZ_AP019860.1"/>
</dbReference>
<dbReference type="SUPFAM" id="SSF55874">
    <property type="entry name" value="ATPase domain of HSP90 chaperone/DNA topoisomerase II/histidine kinase"/>
    <property type="match status" value="1"/>
</dbReference>
<dbReference type="PROSITE" id="PS50006">
    <property type="entry name" value="FHA_DOMAIN"/>
    <property type="match status" value="1"/>
</dbReference>
<keyword evidence="3" id="KW-1185">Reference proteome</keyword>
<organism evidence="2 3">
    <name type="scientific">Uabimicrobium amorphum</name>
    <dbReference type="NCBI Taxonomy" id="2596890"/>
    <lineage>
        <taxon>Bacteria</taxon>
        <taxon>Pseudomonadati</taxon>
        <taxon>Planctomycetota</taxon>
        <taxon>Candidatus Uabimicrobiia</taxon>
        <taxon>Candidatus Uabimicrobiales</taxon>
        <taxon>Candidatus Uabimicrobiaceae</taxon>
        <taxon>Candidatus Uabimicrobium</taxon>
    </lineage>
</organism>
<dbReference type="Gene3D" id="3.30.565.10">
    <property type="entry name" value="Histidine kinase-like ATPase, C-terminal domain"/>
    <property type="match status" value="1"/>
</dbReference>
<dbReference type="Pfam" id="PF13581">
    <property type="entry name" value="HATPase_c_2"/>
    <property type="match status" value="1"/>
</dbReference>
<dbReference type="Pfam" id="PF00498">
    <property type="entry name" value="FHA"/>
    <property type="match status" value="1"/>
</dbReference>
<dbReference type="InterPro" id="IPR003594">
    <property type="entry name" value="HATPase_dom"/>
</dbReference>
<evidence type="ECO:0000259" key="1">
    <source>
        <dbReference type="PROSITE" id="PS50006"/>
    </source>
</evidence>
<dbReference type="KEGG" id="uam:UABAM_03196"/>
<dbReference type="Proteomes" id="UP000326354">
    <property type="component" value="Chromosome"/>
</dbReference>
<evidence type="ECO:0000313" key="3">
    <source>
        <dbReference type="Proteomes" id="UP000326354"/>
    </source>
</evidence>
<protein>
    <submittedName>
        <fullName evidence="2">FHA domain-containing protein</fullName>
    </submittedName>
</protein>
<reference evidence="2 3" key="1">
    <citation type="submission" date="2019-08" db="EMBL/GenBank/DDBJ databases">
        <title>Complete genome sequence of Candidatus Uab amorphum.</title>
        <authorList>
            <person name="Shiratori T."/>
            <person name="Suzuki S."/>
            <person name="Kakizawa Y."/>
            <person name="Ishida K."/>
        </authorList>
    </citation>
    <scope>NUCLEOTIDE SEQUENCE [LARGE SCALE GENOMIC DNA]</scope>
    <source>
        <strain evidence="2 3">SRT547</strain>
    </source>
</reference>
<proteinExistence type="predicted"/>
<name>A0A5S9IQI4_UABAM</name>
<dbReference type="AlphaFoldDB" id="A0A5S9IQI4"/>
<dbReference type="InterPro" id="IPR008984">
    <property type="entry name" value="SMAD_FHA_dom_sf"/>
</dbReference>
<dbReference type="InterPro" id="IPR036890">
    <property type="entry name" value="HATPase_C_sf"/>
</dbReference>
<accession>A0A5S9IQI4</accession>
<evidence type="ECO:0000313" key="2">
    <source>
        <dbReference type="EMBL" id="BBM84835.1"/>
    </source>
</evidence>
<dbReference type="CDD" id="cd00060">
    <property type="entry name" value="FHA"/>
    <property type="match status" value="1"/>
</dbReference>
<dbReference type="SUPFAM" id="SSF49879">
    <property type="entry name" value="SMAD/FHA domain"/>
    <property type="match status" value="1"/>
</dbReference>
<gene>
    <name evidence="2" type="ORF">UABAM_03196</name>
</gene>
<dbReference type="InterPro" id="IPR000253">
    <property type="entry name" value="FHA_dom"/>
</dbReference>